<dbReference type="InParanoid" id="A0A1X2HNM8"/>
<dbReference type="SMART" id="SM00320">
    <property type="entry name" value="WD40"/>
    <property type="match status" value="8"/>
</dbReference>
<keyword evidence="4" id="KW-1185">Reference proteome</keyword>
<dbReference type="Proteomes" id="UP000242180">
    <property type="component" value="Unassembled WGS sequence"/>
</dbReference>
<evidence type="ECO:0000256" key="2">
    <source>
        <dbReference type="SAM" id="MobiDB-lite"/>
    </source>
</evidence>
<evidence type="ECO:0000313" key="3">
    <source>
        <dbReference type="EMBL" id="ORZ00486.1"/>
    </source>
</evidence>
<dbReference type="STRING" id="13706.A0A1X2HNM8"/>
<name>A0A1X2HNM8_SYNRA</name>
<organism evidence="3 4">
    <name type="scientific">Syncephalastrum racemosum</name>
    <name type="common">Filamentous fungus</name>
    <dbReference type="NCBI Taxonomy" id="13706"/>
    <lineage>
        <taxon>Eukaryota</taxon>
        <taxon>Fungi</taxon>
        <taxon>Fungi incertae sedis</taxon>
        <taxon>Mucoromycota</taxon>
        <taxon>Mucoromycotina</taxon>
        <taxon>Mucoromycetes</taxon>
        <taxon>Mucorales</taxon>
        <taxon>Syncephalastraceae</taxon>
        <taxon>Syncephalastrum</taxon>
    </lineage>
</organism>
<evidence type="ECO:0000256" key="1">
    <source>
        <dbReference type="PROSITE-ProRule" id="PRU00221"/>
    </source>
</evidence>
<evidence type="ECO:0000313" key="4">
    <source>
        <dbReference type="Proteomes" id="UP000242180"/>
    </source>
</evidence>
<dbReference type="Gene3D" id="2.130.10.10">
    <property type="entry name" value="YVTN repeat-like/Quinoprotein amine dehydrogenase"/>
    <property type="match status" value="3"/>
</dbReference>
<dbReference type="PROSITE" id="PS50294">
    <property type="entry name" value="WD_REPEATS_REGION"/>
    <property type="match status" value="1"/>
</dbReference>
<dbReference type="Pfam" id="PF00400">
    <property type="entry name" value="WD40"/>
    <property type="match status" value="2"/>
</dbReference>
<feature type="region of interest" description="Disordered" evidence="2">
    <location>
        <begin position="654"/>
        <end position="673"/>
    </location>
</feature>
<feature type="repeat" description="WD" evidence="1">
    <location>
        <begin position="167"/>
        <end position="208"/>
    </location>
</feature>
<keyword evidence="1" id="KW-0853">WD repeat</keyword>
<dbReference type="InterPro" id="IPR015943">
    <property type="entry name" value="WD40/YVTN_repeat-like_dom_sf"/>
</dbReference>
<gene>
    <name evidence="3" type="ORF">BCR43DRAFT_555759</name>
</gene>
<dbReference type="PROSITE" id="PS50082">
    <property type="entry name" value="WD_REPEATS_2"/>
    <property type="match status" value="1"/>
</dbReference>
<dbReference type="GO" id="GO:0003723">
    <property type="term" value="F:RNA binding"/>
    <property type="evidence" value="ECO:0007669"/>
    <property type="project" value="TreeGrafter"/>
</dbReference>
<dbReference type="PANTHER" id="PTHR44163:SF1">
    <property type="entry name" value="U3 SMALL NUCLEOLAR RNA-ASSOCIATED PROTEIN 4 HOMOLOG"/>
    <property type="match status" value="1"/>
</dbReference>
<dbReference type="EMBL" id="MCGN01000002">
    <property type="protein sequence ID" value="ORZ00486.1"/>
    <property type="molecule type" value="Genomic_DNA"/>
</dbReference>
<dbReference type="FunCoup" id="A0A1X2HNM8">
    <property type="interactions" value="557"/>
</dbReference>
<dbReference type="InterPro" id="IPR001680">
    <property type="entry name" value="WD40_rpt"/>
</dbReference>
<dbReference type="GO" id="GO:0030686">
    <property type="term" value="C:90S preribosome"/>
    <property type="evidence" value="ECO:0007669"/>
    <property type="project" value="InterPro"/>
</dbReference>
<sequence length="727" mass="82097">MEVHRCRFIDYQPAAVNALDYTPESVANTRLAVGRANGDIEIWDPKFNWRLEKTIPGGQDLSVESLVWAHQQLSQDDLDSFSEHERETVKARHAAQPPRLFSSGLSPYIVEWDLTSMTVKRSVDSNGGAVWCLAVNKKGTKLAAGCDDGRIRLFNIGFGELEYVRTFEPQNGRILSVAWGPNDDYIVSGGSDSSVRKWDAHTGRALHRMTVDKTAGEHTLVWAVLALENGMIVSGDSLGHLMFWDGKRGTLKNQFNSHGADILALAAKGDSMVFAAGVDYKVAAYQYVKQGEGKRSAGRQWVSKGHRRYHLHDVRALAYDPKSDLLVSGGVDVSLVSCEVKAFPNTVQNQLPVFPNRYMIDMAKDHRMLMSASHNNVSLWRLGQCEPVDVSQHLSQGNLPLLREPHQLLVNLQLRPDCNITSSSLSRDAKWIAISDIETVRLFHLQELPNAPGQLAVKKDRELDASLGSYLAERDLASGAHLVRITRDNAKLIIVTVESHILVVDLSTFEVLRDFEQHRQDKVATVISIATSADGKWLATADELNRIHIFNLHSFEHHIELPQSSIPHTALSFNDIRPSELTVTQATNEFYVYDVPSKRLTDWTQQYAGDFKMCKQFMHQHTRWRNVVYNPGTPDKALLYNNGVMAFVDVRKQSPTAKPKGGQKRKHHDKGQLNQWEKEKGIQYFQQYKEILFCDFMDRNVMVVVERPKYSVLEKLPPSFYRANFVS</sequence>
<dbReference type="AlphaFoldDB" id="A0A1X2HNM8"/>
<dbReference type="OMA" id="STYITEW"/>
<dbReference type="PANTHER" id="PTHR44163">
    <property type="entry name" value="U3 SMALL NUCLEOLAR RNA-ASSOCIATED PROTEIN 4 HOMOLOG"/>
    <property type="match status" value="1"/>
</dbReference>
<dbReference type="GO" id="GO:0000462">
    <property type="term" value="P:maturation of SSU-rRNA from tricistronic rRNA transcript (SSU-rRNA, 5.8S rRNA, LSU-rRNA)"/>
    <property type="evidence" value="ECO:0007669"/>
    <property type="project" value="InterPro"/>
</dbReference>
<dbReference type="SUPFAM" id="SSF50998">
    <property type="entry name" value="Quinoprotein alcohol dehydrogenase-like"/>
    <property type="match status" value="1"/>
</dbReference>
<protein>
    <submittedName>
        <fullName evidence="3">WD40-repeat-containing domain protein</fullName>
    </submittedName>
</protein>
<dbReference type="InterPro" id="IPR036322">
    <property type="entry name" value="WD40_repeat_dom_sf"/>
</dbReference>
<proteinExistence type="predicted"/>
<dbReference type="InterPro" id="IPR046351">
    <property type="entry name" value="UTP4"/>
</dbReference>
<dbReference type="GO" id="GO:0032040">
    <property type="term" value="C:small-subunit processome"/>
    <property type="evidence" value="ECO:0007669"/>
    <property type="project" value="EnsemblFungi"/>
</dbReference>
<dbReference type="SUPFAM" id="SSF50978">
    <property type="entry name" value="WD40 repeat-like"/>
    <property type="match status" value="1"/>
</dbReference>
<dbReference type="OrthoDB" id="8883818at2759"/>
<comment type="caution">
    <text evidence="3">The sequence shown here is derived from an EMBL/GenBank/DDBJ whole genome shotgun (WGS) entry which is preliminary data.</text>
</comment>
<reference evidence="3 4" key="1">
    <citation type="submission" date="2016-07" db="EMBL/GenBank/DDBJ databases">
        <title>Pervasive Adenine N6-methylation of Active Genes in Fungi.</title>
        <authorList>
            <consortium name="DOE Joint Genome Institute"/>
            <person name="Mondo S.J."/>
            <person name="Dannebaum R.O."/>
            <person name="Kuo R.C."/>
            <person name="Labutti K."/>
            <person name="Haridas S."/>
            <person name="Kuo A."/>
            <person name="Salamov A."/>
            <person name="Ahrendt S.R."/>
            <person name="Lipzen A."/>
            <person name="Sullivan W."/>
            <person name="Andreopoulos W.B."/>
            <person name="Clum A."/>
            <person name="Lindquist E."/>
            <person name="Daum C."/>
            <person name="Ramamoorthy G.K."/>
            <person name="Gryganskyi A."/>
            <person name="Culley D."/>
            <person name="Magnuson J.K."/>
            <person name="James T.Y."/>
            <person name="O'Malley M.A."/>
            <person name="Stajich J.E."/>
            <person name="Spatafora J.W."/>
            <person name="Visel A."/>
            <person name="Grigoriev I.V."/>
        </authorList>
    </citation>
    <scope>NUCLEOTIDE SEQUENCE [LARGE SCALE GENOMIC DNA]</scope>
    <source>
        <strain evidence="3 4">NRRL 2496</strain>
    </source>
</reference>
<dbReference type="InterPro" id="IPR011047">
    <property type="entry name" value="Quinoprotein_ADH-like_sf"/>
</dbReference>
<dbReference type="GO" id="GO:0034455">
    <property type="term" value="C:t-UTP complex"/>
    <property type="evidence" value="ECO:0007669"/>
    <property type="project" value="TreeGrafter"/>
</dbReference>
<accession>A0A1X2HNM8</accession>